<keyword evidence="11" id="KW-0812">Transmembrane</keyword>
<evidence type="ECO:0000313" key="17">
    <source>
        <dbReference type="Proteomes" id="UP000619260"/>
    </source>
</evidence>
<keyword evidence="6" id="KW-0547">Nucleotide-binding</keyword>
<dbReference type="GO" id="GO:0005524">
    <property type="term" value="F:ATP binding"/>
    <property type="evidence" value="ECO:0007669"/>
    <property type="project" value="UniProtKB-KW"/>
</dbReference>
<dbReference type="Pfam" id="PF02518">
    <property type="entry name" value="HATPase_c"/>
    <property type="match status" value="1"/>
</dbReference>
<dbReference type="InterPro" id="IPR000700">
    <property type="entry name" value="PAS-assoc_C"/>
</dbReference>
<feature type="transmembrane region" description="Helical" evidence="11">
    <location>
        <begin position="12"/>
        <end position="38"/>
    </location>
</feature>
<dbReference type="PANTHER" id="PTHR43065:SF46">
    <property type="entry name" value="C4-DICARBOXYLATE TRANSPORT SENSOR PROTEIN DCTB"/>
    <property type="match status" value="1"/>
</dbReference>
<keyword evidence="7" id="KW-0418">Kinase</keyword>
<feature type="transmembrane region" description="Helical" evidence="11">
    <location>
        <begin position="95"/>
        <end position="112"/>
    </location>
</feature>
<dbReference type="Gene3D" id="3.40.50.2300">
    <property type="match status" value="1"/>
</dbReference>
<evidence type="ECO:0000256" key="11">
    <source>
        <dbReference type="SAM" id="Phobius"/>
    </source>
</evidence>
<dbReference type="InterPro" id="IPR001789">
    <property type="entry name" value="Sig_transdc_resp-reg_receiver"/>
</dbReference>
<dbReference type="Pfam" id="PF00512">
    <property type="entry name" value="HisKA"/>
    <property type="match status" value="1"/>
</dbReference>
<keyword evidence="11" id="KW-1133">Transmembrane helix</keyword>
<dbReference type="NCBIfam" id="TIGR00229">
    <property type="entry name" value="sensory_box"/>
    <property type="match status" value="1"/>
</dbReference>
<dbReference type="Pfam" id="PF00072">
    <property type="entry name" value="Response_reg"/>
    <property type="match status" value="1"/>
</dbReference>
<dbReference type="SMART" id="SM00091">
    <property type="entry name" value="PAS"/>
    <property type="match status" value="1"/>
</dbReference>
<evidence type="ECO:0000256" key="8">
    <source>
        <dbReference type="ARBA" id="ARBA00022840"/>
    </source>
</evidence>
<dbReference type="PROSITE" id="PS50112">
    <property type="entry name" value="PAS"/>
    <property type="match status" value="1"/>
</dbReference>
<comment type="catalytic activity">
    <reaction evidence="1">
        <text>ATP + protein L-histidine = ADP + protein N-phospho-L-histidine.</text>
        <dbReference type="EC" id="2.7.13.3"/>
    </reaction>
</comment>
<organism evidence="16 17">
    <name type="scientific">Virgisporangium aliadipatigenens</name>
    <dbReference type="NCBI Taxonomy" id="741659"/>
    <lineage>
        <taxon>Bacteria</taxon>
        <taxon>Bacillati</taxon>
        <taxon>Actinomycetota</taxon>
        <taxon>Actinomycetes</taxon>
        <taxon>Micromonosporales</taxon>
        <taxon>Micromonosporaceae</taxon>
        <taxon>Virgisporangium</taxon>
    </lineage>
</organism>
<dbReference type="InterPro" id="IPR011006">
    <property type="entry name" value="CheY-like_superfamily"/>
</dbReference>
<dbReference type="CDD" id="cd00082">
    <property type="entry name" value="HisKA"/>
    <property type="match status" value="1"/>
</dbReference>
<dbReference type="EMBL" id="BOPF01000009">
    <property type="protein sequence ID" value="GIJ46138.1"/>
    <property type="molecule type" value="Genomic_DNA"/>
</dbReference>
<dbReference type="AlphaFoldDB" id="A0A8J4DQV9"/>
<evidence type="ECO:0000259" key="12">
    <source>
        <dbReference type="PROSITE" id="PS50109"/>
    </source>
</evidence>
<dbReference type="InterPro" id="IPR004358">
    <property type="entry name" value="Sig_transdc_His_kin-like_C"/>
</dbReference>
<dbReference type="PROSITE" id="PS50113">
    <property type="entry name" value="PAC"/>
    <property type="match status" value="1"/>
</dbReference>
<dbReference type="SUPFAM" id="SSF55785">
    <property type="entry name" value="PYP-like sensor domain (PAS domain)"/>
    <property type="match status" value="1"/>
</dbReference>
<evidence type="ECO:0000256" key="10">
    <source>
        <dbReference type="PROSITE-ProRule" id="PRU00169"/>
    </source>
</evidence>
<feature type="domain" description="Histidine kinase" evidence="12">
    <location>
        <begin position="279"/>
        <end position="499"/>
    </location>
</feature>
<dbReference type="PROSITE" id="PS50110">
    <property type="entry name" value="RESPONSE_REGULATORY"/>
    <property type="match status" value="1"/>
</dbReference>
<keyword evidence="4 10" id="KW-0597">Phosphoprotein</keyword>
<evidence type="ECO:0000256" key="6">
    <source>
        <dbReference type="ARBA" id="ARBA00022741"/>
    </source>
</evidence>
<comment type="caution">
    <text evidence="16">The sequence shown here is derived from an EMBL/GenBank/DDBJ whole genome shotgun (WGS) entry which is preliminary data.</text>
</comment>
<dbReference type="SMART" id="SM00387">
    <property type="entry name" value="HATPase_c"/>
    <property type="match status" value="1"/>
</dbReference>
<dbReference type="InterPro" id="IPR003594">
    <property type="entry name" value="HATPase_dom"/>
</dbReference>
<dbReference type="SUPFAM" id="SSF55874">
    <property type="entry name" value="ATPase domain of HSP90 chaperone/DNA topoisomerase II/histidine kinase"/>
    <property type="match status" value="1"/>
</dbReference>
<dbReference type="CDD" id="cd00130">
    <property type="entry name" value="PAS"/>
    <property type="match status" value="1"/>
</dbReference>
<evidence type="ECO:0000259" key="14">
    <source>
        <dbReference type="PROSITE" id="PS50112"/>
    </source>
</evidence>
<dbReference type="InterPro" id="IPR013767">
    <property type="entry name" value="PAS_fold"/>
</dbReference>
<dbReference type="SUPFAM" id="SSF52172">
    <property type="entry name" value="CheY-like"/>
    <property type="match status" value="1"/>
</dbReference>
<dbReference type="SMART" id="SM00448">
    <property type="entry name" value="REC"/>
    <property type="match status" value="1"/>
</dbReference>
<proteinExistence type="predicted"/>
<dbReference type="InterPro" id="IPR036097">
    <property type="entry name" value="HisK_dim/P_sf"/>
</dbReference>
<accession>A0A8J4DQV9</accession>
<comment type="subcellular location">
    <subcellularLocation>
        <location evidence="2">Cell membrane</location>
    </subcellularLocation>
</comment>
<reference evidence="16" key="1">
    <citation type="submission" date="2021-01" db="EMBL/GenBank/DDBJ databases">
        <title>Whole genome shotgun sequence of Virgisporangium aliadipatigenens NBRC 105644.</title>
        <authorList>
            <person name="Komaki H."/>
            <person name="Tamura T."/>
        </authorList>
    </citation>
    <scope>NUCLEOTIDE SEQUENCE</scope>
    <source>
        <strain evidence="16">NBRC 105644</strain>
    </source>
</reference>
<evidence type="ECO:0000256" key="3">
    <source>
        <dbReference type="ARBA" id="ARBA00012438"/>
    </source>
</evidence>
<dbReference type="PRINTS" id="PR00344">
    <property type="entry name" value="BCTRLSENSOR"/>
</dbReference>
<dbReference type="InterPro" id="IPR003661">
    <property type="entry name" value="HisK_dim/P_dom"/>
</dbReference>
<evidence type="ECO:0000256" key="2">
    <source>
        <dbReference type="ARBA" id="ARBA00004236"/>
    </source>
</evidence>
<dbReference type="GO" id="GO:0006355">
    <property type="term" value="P:regulation of DNA-templated transcription"/>
    <property type="evidence" value="ECO:0007669"/>
    <property type="project" value="InterPro"/>
</dbReference>
<dbReference type="Pfam" id="PF00989">
    <property type="entry name" value="PAS"/>
    <property type="match status" value="1"/>
</dbReference>
<name>A0A8J4DQV9_9ACTN</name>
<dbReference type="SMART" id="SM00388">
    <property type="entry name" value="HisKA"/>
    <property type="match status" value="1"/>
</dbReference>
<dbReference type="Gene3D" id="3.30.565.10">
    <property type="entry name" value="Histidine kinase-like ATPase, C-terminal domain"/>
    <property type="match status" value="1"/>
</dbReference>
<evidence type="ECO:0000256" key="5">
    <source>
        <dbReference type="ARBA" id="ARBA00022679"/>
    </source>
</evidence>
<sequence length="645" mass="68527">MHGSGESVAFWWQLTALANAVILAAYLGISFAIGRGLWQSRQWRNNPLGLATASIFFSCAVHHGSHTVHLLLPYLGWDMQAGTAMRMAFGMDFHAAGWDTVTAALAVWYWTLRSRFPALVRGAAVFEDLRLRQAAEATLRASEQRYREIVETTSEGVVLLDNDGRIGYANDRFAEMVDHPPGDLPDTSMADLVAVADRPVFVQALADARGSGRARFEVGLHARDGRVVWARVALTARVGHVDNTGGALAMVTDVTEQKSIEAQLHQAQKLDAVGQLAGGIAHDFNNLLTVIDGYAALLIAGADEATTRDLVMIREASARASGLTRQLLTFARAQTARPQVVDVAVVVAGVEGLLRRLIREDVDLVVTASATPVPVRADAGQLEQVLVNLAINARDAMPGGGTLTIHTDRVVLDAGRVEGLAAKPGDYVSITVTDTGCGMTAEVAARIFEPFFTTKDQGKGTGLGLATVYGIVTGAGGYIRVDSRPGAGTTFGIYLPATAAAAAAPVEAVEPKRLTVGTETILLVEDDPAVRQLTERILTTAGYRVLIGVNGEDALAVAAAHSRIDLLLTDVVMPGMNGQQLADRLTELRPGLPVIFTSAYTRGALTPTEENMIIAFLDKPFTASALTEKVRSVLDAHADAATAIT</sequence>
<evidence type="ECO:0000256" key="4">
    <source>
        <dbReference type="ARBA" id="ARBA00022553"/>
    </source>
</evidence>
<feature type="modified residue" description="4-aspartylphosphate" evidence="10">
    <location>
        <position position="570"/>
    </location>
</feature>
<evidence type="ECO:0000259" key="15">
    <source>
        <dbReference type="PROSITE" id="PS50113"/>
    </source>
</evidence>
<dbReference type="EC" id="2.7.13.3" evidence="3"/>
<dbReference type="RefSeq" id="WP_203899666.1">
    <property type="nucleotide sequence ID" value="NZ_BOPF01000009.1"/>
</dbReference>
<evidence type="ECO:0000259" key="13">
    <source>
        <dbReference type="PROSITE" id="PS50110"/>
    </source>
</evidence>
<gene>
    <name evidence="16" type="ORF">Val02_30240</name>
</gene>
<evidence type="ECO:0000256" key="7">
    <source>
        <dbReference type="ARBA" id="ARBA00022777"/>
    </source>
</evidence>
<protein>
    <recommendedName>
        <fullName evidence="3">histidine kinase</fullName>
        <ecNumber evidence="3">2.7.13.3</ecNumber>
    </recommendedName>
</protein>
<keyword evidence="11" id="KW-0472">Membrane</keyword>
<dbReference type="Gene3D" id="1.10.287.130">
    <property type="match status" value="1"/>
</dbReference>
<dbReference type="GO" id="GO:0005886">
    <property type="term" value="C:plasma membrane"/>
    <property type="evidence" value="ECO:0007669"/>
    <property type="project" value="UniProtKB-SubCell"/>
</dbReference>
<keyword evidence="17" id="KW-1185">Reference proteome</keyword>
<evidence type="ECO:0000313" key="16">
    <source>
        <dbReference type="EMBL" id="GIJ46138.1"/>
    </source>
</evidence>
<feature type="domain" description="PAS" evidence="14">
    <location>
        <begin position="142"/>
        <end position="212"/>
    </location>
</feature>
<dbReference type="PANTHER" id="PTHR43065">
    <property type="entry name" value="SENSOR HISTIDINE KINASE"/>
    <property type="match status" value="1"/>
</dbReference>
<dbReference type="GO" id="GO:0000155">
    <property type="term" value="F:phosphorelay sensor kinase activity"/>
    <property type="evidence" value="ECO:0007669"/>
    <property type="project" value="InterPro"/>
</dbReference>
<evidence type="ECO:0000256" key="9">
    <source>
        <dbReference type="ARBA" id="ARBA00023012"/>
    </source>
</evidence>
<dbReference type="PROSITE" id="PS50109">
    <property type="entry name" value="HIS_KIN"/>
    <property type="match status" value="1"/>
</dbReference>
<dbReference type="SUPFAM" id="SSF47384">
    <property type="entry name" value="Homodimeric domain of signal transducing histidine kinase"/>
    <property type="match status" value="1"/>
</dbReference>
<dbReference type="InterPro" id="IPR035965">
    <property type="entry name" value="PAS-like_dom_sf"/>
</dbReference>
<keyword evidence="9" id="KW-0902">Two-component regulatory system</keyword>
<evidence type="ECO:0000256" key="1">
    <source>
        <dbReference type="ARBA" id="ARBA00000085"/>
    </source>
</evidence>
<dbReference type="InterPro" id="IPR005467">
    <property type="entry name" value="His_kinase_dom"/>
</dbReference>
<keyword evidence="8" id="KW-0067">ATP-binding</keyword>
<keyword evidence="5" id="KW-0808">Transferase</keyword>
<feature type="domain" description="PAC" evidence="15">
    <location>
        <begin position="214"/>
        <end position="266"/>
    </location>
</feature>
<feature type="domain" description="Response regulatory" evidence="13">
    <location>
        <begin position="520"/>
        <end position="634"/>
    </location>
</feature>
<dbReference type="InterPro" id="IPR000014">
    <property type="entry name" value="PAS"/>
</dbReference>
<dbReference type="Gene3D" id="3.30.450.20">
    <property type="entry name" value="PAS domain"/>
    <property type="match status" value="1"/>
</dbReference>
<dbReference type="InterPro" id="IPR036890">
    <property type="entry name" value="HATPase_C_sf"/>
</dbReference>
<dbReference type="Proteomes" id="UP000619260">
    <property type="component" value="Unassembled WGS sequence"/>
</dbReference>